<dbReference type="AlphaFoldDB" id="A0A160U130"/>
<keyword evidence="1" id="KW-0472">Membrane</keyword>
<evidence type="ECO:0000313" key="2">
    <source>
        <dbReference type="EMBL" id="CUS57211.1"/>
    </source>
</evidence>
<feature type="transmembrane region" description="Helical" evidence="1">
    <location>
        <begin position="35"/>
        <end position="51"/>
    </location>
</feature>
<proteinExistence type="predicted"/>
<gene>
    <name evidence="2" type="ORF">MGWOODY_Hyp814</name>
</gene>
<name>A0A160U130_9ZZZZ</name>
<evidence type="ECO:0000256" key="1">
    <source>
        <dbReference type="SAM" id="Phobius"/>
    </source>
</evidence>
<keyword evidence="1" id="KW-0812">Transmembrane</keyword>
<reference evidence="2" key="1">
    <citation type="submission" date="2015-10" db="EMBL/GenBank/DDBJ databases">
        <authorList>
            <person name="Gilbert D.G."/>
        </authorList>
    </citation>
    <scope>NUCLEOTIDE SEQUENCE</scope>
</reference>
<dbReference type="EMBL" id="CZQD01000038">
    <property type="protein sequence ID" value="CUS57211.1"/>
    <property type="molecule type" value="Genomic_DNA"/>
</dbReference>
<accession>A0A160U130</accession>
<sequence>MKYFFFGIWAVLGCLFGFAATYVCGWKNGTDGLECGIPVLVFFLGLGFVHWRKLRRYG</sequence>
<keyword evidence="1" id="KW-1133">Transmembrane helix</keyword>
<protein>
    <submittedName>
        <fullName evidence="2">Uncharacterized protein</fullName>
    </submittedName>
</protein>
<organism evidence="2">
    <name type="scientific">hydrothermal vent metagenome</name>
    <dbReference type="NCBI Taxonomy" id="652676"/>
    <lineage>
        <taxon>unclassified sequences</taxon>
        <taxon>metagenomes</taxon>
        <taxon>ecological metagenomes</taxon>
    </lineage>
</organism>